<comment type="caution">
    <text evidence="2">The sequence shown here is derived from an EMBL/GenBank/DDBJ whole genome shotgun (WGS) entry which is preliminary data.</text>
</comment>
<reference evidence="2 3" key="1">
    <citation type="submission" date="2024-02" db="EMBL/GenBank/DDBJ databases">
        <authorList>
            <person name="Daric V."/>
            <person name="Darras S."/>
        </authorList>
    </citation>
    <scope>NUCLEOTIDE SEQUENCE [LARGE SCALE GENOMIC DNA]</scope>
</reference>
<gene>
    <name evidence="2" type="ORF">CVLEPA_LOCUS24414</name>
</gene>
<dbReference type="EMBL" id="CAWYQH010000119">
    <property type="protein sequence ID" value="CAK8691651.1"/>
    <property type="molecule type" value="Genomic_DNA"/>
</dbReference>
<proteinExistence type="predicted"/>
<protein>
    <submittedName>
        <fullName evidence="2">Uncharacterized protein</fullName>
    </submittedName>
</protein>
<feature type="compositionally biased region" description="Basic and acidic residues" evidence="1">
    <location>
        <begin position="49"/>
        <end position="61"/>
    </location>
</feature>
<evidence type="ECO:0000313" key="2">
    <source>
        <dbReference type="EMBL" id="CAK8691651.1"/>
    </source>
</evidence>
<sequence length="61" mass="7123">MERQQEKRSSATKSVEDQQGGLLRRWKEYFKDLLSPVPEISTDTQTIPFREERSLPEAEVA</sequence>
<dbReference type="Proteomes" id="UP001642483">
    <property type="component" value="Unassembled WGS sequence"/>
</dbReference>
<organism evidence="2 3">
    <name type="scientific">Clavelina lepadiformis</name>
    <name type="common">Light-bulb sea squirt</name>
    <name type="synonym">Ascidia lepadiformis</name>
    <dbReference type="NCBI Taxonomy" id="159417"/>
    <lineage>
        <taxon>Eukaryota</taxon>
        <taxon>Metazoa</taxon>
        <taxon>Chordata</taxon>
        <taxon>Tunicata</taxon>
        <taxon>Ascidiacea</taxon>
        <taxon>Aplousobranchia</taxon>
        <taxon>Clavelinidae</taxon>
        <taxon>Clavelina</taxon>
    </lineage>
</organism>
<keyword evidence="3" id="KW-1185">Reference proteome</keyword>
<feature type="region of interest" description="Disordered" evidence="1">
    <location>
        <begin position="42"/>
        <end position="61"/>
    </location>
</feature>
<name>A0ABP0GLC1_CLALP</name>
<accession>A0ABP0GLC1</accession>
<evidence type="ECO:0000313" key="3">
    <source>
        <dbReference type="Proteomes" id="UP001642483"/>
    </source>
</evidence>
<evidence type="ECO:0000256" key="1">
    <source>
        <dbReference type="SAM" id="MobiDB-lite"/>
    </source>
</evidence>